<proteinExistence type="inferred from homology"/>
<reference evidence="9 10" key="1">
    <citation type="submission" date="2020-02" db="EMBL/GenBank/DDBJ databases">
        <authorList>
            <person name="Li X.-J."/>
            <person name="Han X.-M."/>
        </authorList>
    </citation>
    <scope>NUCLEOTIDE SEQUENCE [LARGE SCALE GENOMIC DNA]</scope>
    <source>
        <strain evidence="9 10">CCTCC AB 2017055</strain>
    </source>
</reference>
<comment type="caution">
    <text evidence="9">The sequence shown here is derived from an EMBL/GenBank/DDBJ whole genome shotgun (WGS) entry which is preliminary data.</text>
</comment>
<evidence type="ECO:0000256" key="4">
    <source>
        <dbReference type="ARBA" id="ARBA00022692"/>
    </source>
</evidence>
<feature type="transmembrane region" description="Helical" evidence="7">
    <location>
        <begin position="521"/>
        <end position="540"/>
    </location>
</feature>
<feature type="transmembrane region" description="Helical" evidence="7">
    <location>
        <begin position="268"/>
        <end position="294"/>
    </location>
</feature>
<evidence type="ECO:0000256" key="7">
    <source>
        <dbReference type="SAM" id="Phobius"/>
    </source>
</evidence>
<keyword evidence="6 7" id="KW-0472">Membrane</keyword>
<evidence type="ECO:0000256" key="2">
    <source>
        <dbReference type="ARBA" id="ARBA00010157"/>
    </source>
</evidence>
<name>A0A6L9S5M9_9ACTN</name>
<evidence type="ECO:0000313" key="9">
    <source>
        <dbReference type="EMBL" id="NED99379.1"/>
    </source>
</evidence>
<dbReference type="PANTHER" id="PTHR33406:SF11">
    <property type="entry name" value="MEMBRANE PROTEIN SCO6666-RELATED"/>
    <property type="match status" value="1"/>
</dbReference>
<dbReference type="GO" id="GO:0005886">
    <property type="term" value="C:plasma membrane"/>
    <property type="evidence" value="ECO:0007669"/>
    <property type="project" value="UniProtKB-SubCell"/>
</dbReference>
<evidence type="ECO:0000313" key="10">
    <source>
        <dbReference type="Proteomes" id="UP000475214"/>
    </source>
</evidence>
<feature type="domain" description="Membrane transport protein MMPL" evidence="8">
    <location>
        <begin position="436"/>
        <end position="695"/>
    </location>
</feature>
<dbReference type="SUPFAM" id="SSF82866">
    <property type="entry name" value="Multidrug efflux transporter AcrB transmembrane domain"/>
    <property type="match status" value="2"/>
</dbReference>
<dbReference type="AlphaFoldDB" id="A0A6L9S5M9"/>
<dbReference type="InterPro" id="IPR004869">
    <property type="entry name" value="MMPL_dom"/>
</dbReference>
<sequence>MAQFLYKLSRWCFQRRKTVLAAWLGALVLVSIAGVTLSEETVDEFEIPDTESSQAFDLLEERFPDDSVGFTSAQVVFAAPDGETLMDPGNQAVLERTIERLATAPGALDVTSPFDAGTVAEDGSVAFAEVAYGEDPPDDAADTLDEAVTDARDAGLTVEMRGEALEVEGEAGAAELIGLAVAALVLVITFGSFVAAGLPLLNAVIGVGITIMGIAAATAAFDLASDTSTIAMMLGMALAIDYALFIVSRYRHELAIGRTPMEAIGRAVGTAGSAIVFAGLIVIVALGGLAIFGISFTTQLGLGAAAAVAIAVIIALTLLPAMCGFAGTRIVGGRIPGLRARDPESNGGKPTAGRRWAQFVTRRPAPVLAIAAIGLGTLAVPALDMHMAIPDDGTAAETSTARKAYDLVADGFGAGYNGPLTIVIDATDSSDPVGAAAHVADVAGQLDNVAAVSPATFNPAGDTATVTVLPETGPSSQETEDLVNALRDEATEAEAATGAALMVTGVTAVHIDFTGTLSDALIPYLTFIVGISMILLMLAFRSILVPLKAALGFLLTISATLGALVAVFQWGWLRDVFGVESTGPIMSFLPVIAIGIVFGLAMDYQIFIGTRMREEHVHGAAPMPAVVNGFQHGARVVTAAAIIMISVFGSFILGEGTIKQVGFALAFAIAVDAFIVRMTIVPAVMALLGRRAWWIPSWLDRLLPNVDVEGEKLRHTLGESADHEQELAHTPQ</sequence>
<accession>A0A6L9S5M9</accession>
<dbReference type="EMBL" id="JAAGOA010000002">
    <property type="protein sequence ID" value="NED99379.1"/>
    <property type="molecule type" value="Genomic_DNA"/>
</dbReference>
<feature type="transmembrane region" description="Helical" evidence="7">
    <location>
        <begin position="176"/>
        <end position="196"/>
    </location>
</feature>
<feature type="transmembrane region" description="Helical" evidence="7">
    <location>
        <begin position="552"/>
        <end position="573"/>
    </location>
</feature>
<keyword evidence="3" id="KW-1003">Cell membrane</keyword>
<feature type="transmembrane region" description="Helical" evidence="7">
    <location>
        <begin position="585"/>
        <end position="604"/>
    </location>
</feature>
<evidence type="ECO:0000256" key="3">
    <source>
        <dbReference type="ARBA" id="ARBA00022475"/>
    </source>
</evidence>
<feature type="transmembrane region" description="Helical" evidence="7">
    <location>
        <begin position="364"/>
        <end position="383"/>
    </location>
</feature>
<dbReference type="Proteomes" id="UP000475214">
    <property type="component" value="Unassembled WGS sequence"/>
</dbReference>
<protein>
    <submittedName>
        <fullName evidence="9">MMPL family transporter</fullName>
    </submittedName>
</protein>
<dbReference type="Gene3D" id="1.20.1640.10">
    <property type="entry name" value="Multidrug efflux transporter AcrB transmembrane domain"/>
    <property type="match status" value="2"/>
</dbReference>
<evidence type="ECO:0000256" key="1">
    <source>
        <dbReference type="ARBA" id="ARBA00004651"/>
    </source>
</evidence>
<comment type="subcellular location">
    <subcellularLocation>
        <location evidence="1">Cell membrane</location>
        <topology evidence="1">Multi-pass membrane protein</topology>
    </subcellularLocation>
</comment>
<feature type="transmembrane region" description="Helical" evidence="7">
    <location>
        <begin position="300"/>
        <end position="319"/>
    </location>
</feature>
<feature type="transmembrane region" description="Helical" evidence="7">
    <location>
        <begin position="665"/>
        <end position="688"/>
    </location>
</feature>
<dbReference type="InterPro" id="IPR050545">
    <property type="entry name" value="Mycobact_MmpL"/>
</dbReference>
<dbReference type="RefSeq" id="WP_163733083.1">
    <property type="nucleotide sequence ID" value="NZ_JAAGOA010000002.1"/>
</dbReference>
<organism evidence="9 10">
    <name type="scientific">Phytoactinopolyspora halotolerans</name>
    <dbReference type="NCBI Taxonomy" id="1981512"/>
    <lineage>
        <taxon>Bacteria</taxon>
        <taxon>Bacillati</taxon>
        <taxon>Actinomycetota</taxon>
        <taxon>Actinomycetes</taxon>
        <taxon>Jiangellales</taxon>
        <taxon>Jiangellaceae</taxon>
        <taxon>Phytoactinopolyspora</taxon>
    </lineage>
</organism>
<feature type="transmembrane region" description="Helical" evidence="7">
    <location>
        <begin position="203"/>
        <end position="221"/>
    </location>
</feature>
<feature type="domain" description="Membrane transport protein MMPL" evidence="8">
    <location>
        <begin position="46"/>
        <end position="367"/>
    </location>
</feature>
<feature type="transmembrane region" description="Helical" evidence="7">
    <location>
        <begin position="227"/>
        <end position="247"/>
    </location>
</feature>
<feature type="transmembrane region" description="Helical" evidence="7">
    <location>
        <begin position="633"/>
        <end position="653"/>
    </location>
</feature>
<keyword evidence="4 7" id="KW-0812">Transmembrane</keyword>
<comment type="similarity">
    <text evidence="2">Belongs to the resistance-nodulation-cell division (RND) (TC 2.A.6) family. MmpL subfamily.</text>
</comment>
<keyword evidence="5 7" id="KW-1133">Transmembrane helix</keyword>
<evidence type="ECO:0000256" key="6">
    <source>
        <dbReference type="ARBA" id="ARBA00023136"/>
    </source>
</evidence>
<dbReference type="PANTHER" id="PTHR33406">
    <property type="entry name" value="MEMBRANE PROTEIN MJ1562-RELATED"/>
    <property type="match status" value="1"/>
</dbReference>
<gene>
    <name evidence="9" type="ORF">G1H10_04285</name>
</gene>
<keyword evidence="10" id="KW-1185">Reference proteome</keyword>
<evidence type="ECO:0000259" key="8">
    <source>
        <dbReference type="Pfam" id="PF03176"/>
    </source>
</evidence>
<evidence type="ECO:0000256" key="5">
    <source>
        <dbReference type="ARBA" id="ARBA00022989"/>
    </source>
</evidence>
<dbReference type="Pfam" id="PF03176">
    <property type="entry name" value="MMPL"/>
    <property type="match status" value="2"/>
</dbReference>